<dbReference type="Proteomes" id="UP000184436">
    <property type="component" value="Unassembled WGS sequence"/>
</dbReference>
<evidence type="ECO:0000313" key="2">
    <source>
        <dbReference type="Proteomes" id="UP000184436"/>
    </source>
</evidence>
<proteinExistence type="predicted"/>
<evidence type="ECO:0000313" key="1">
    <source>
        <dbReference type="EMBL" id="SHE86011.1"/>
    </source>
</evidence>
<keyword evidence="2" id="KW-1185">Reference proteome</keyword>
<protein>
    <submittedName>
        <fullName evidence="1">Uncharacterized protein</fullName>
    </submittedName>
</protein>
<accession>A0A1M4WXJ3</accession>
<dbReference type="EMBL" id="FQVD01000007">
    <property type="protein sequence ID" value="SHE86011.1"/>
    <property type="molecule type" value="Genomic_DNA"/>
</dbReference>
<sequence>MFLKQNGYLKNVLTMRDLRNIIQENITNENISKLCSIEQVLIQTVCYLKKKY</sequence>
<gene>
    <name evidence="1" type="ORF">SAMN05444349_10776</name>
</gene>
<organism evidence="1 2">
    <name type="scientific">Bacteroides faecichinchillae</name>
    <dbReference type="NCBI Taxonomy" id="871325"/>
    <lineage>
        <taxon>Bacteria</taxon>
        <taxon>Pseudomonadati</taxon>
        <taxon>Bacteroidota</taxon>
        <taxon>Bacteroidia</taxon>
        <taxon>Bacteroidales</taxon>
        <taxon>Bacteroidaceae</taxon>
        <taxon>Bacteroides</taxon>
    </lineage>
</organism>
<name>A0A1M4WXJ3_9BACE</name>
<reference evidence="1 2" key="1">
    <citation type="submission" date="2016-11" db="EMBL/GenBank/DDBJ databases">
        <authorList>
            <person name="Jaros S."/>
            <person name="Januszkiewicz K."/>
            <person name="Wedrychowicz H."/>
        </authorList>
    </citation>
    <scope>NUCLEOTIDE SEQUENCE [LARGE SCALE GENOMIC DNA]</scope>
    <source>
        <strain evidence="1 2">DSM 26883</strain>
    </source>
</reference>
<dbReference type="AlphaFoldDB" id="A0A1M4WXJ3"/>